<reference evidence="5" key="1">
    <citation type="submission" date="2018-05" db="EMBL/GenBank/DDBJ databases">
        <authorList>
            <person name="Lanie J.A."/>
            <person name="Ng W.-L."/>
            <person name="Kazmierczak K.M."/>
            <person name="Andrzejewski T.M."/>
            <person name="Davidsen T.M."/>
            <person name="Wayne K.J."/>
            <person name="Tettelin H."/>
            <person name="Glass J.I."/>
            <person name="Rusch D."/>
            <person name="Podicherti R."/>
            <person name="Tsui H.-C.T."/>
            <person name="Winkler M.E."/>
        </authorList>
    </citation>
    <scope>NUCLEOTIDE SEQUENCE</scope>
</reference>
<dbReference type="GO" id="GO:0003746">
    <property type="term" value="F:translation elongation factor activity"/>
    <property type="evidence" value="ECO:0007669"/>
    <property type="project" value="TreeGrafter"/>
</dbReference>
<dbReference type="SUPFAM" id="SSF50447">
    <property type="entry name" value="Translation proteins"/>
    <property type="match status" value="1"/>
</dbReference>
<dbReference type="GO" id="GO:0001514">
    <property type="term" value="P:selenocysteine incorporation"/>
    <property type="evidence" value="ECO:0007669"/>
    <property type="project" value="TreeGrafter"/>
</dbReference>
<dbReference type="Pfam" id="PF25461">
    <property type="entry name" value="Beta-barrel_SelB"/>
    <property type="match status" value="1"/>
</dbReference>
<dbReference type="InterPro" id="IPR004161">
    <property type="entry name" value="EFTu-like_2"/>
</dbReference>
<evidence type="ECO:0000259" key="4">
    <source>
        <dbReference type="Pfam" id="PF25461"/>
    </source>
</evidence>
<accession>A0A382W1Q9</accession>
<feature type="domain" description="Selenocysteine-specific elongation factor beta-barrel" evidence="4">
    <location>
        <begin position="94"/>
        <end position="169"/>
    </location>
</feature>
<dbReference type="InterPro" id="IPR057335">
    <property type="entry name" value="Beta-barrel_SelB"/>
</dbReference>
<keyword evidence="1" id="KW-0547">Nucleotide-binding</keyword>
<dbReference type="Pfam" id="PF03144">
    <property type="entry name" value="GTP_EFTU_D2"/>
    <property type="match status" value="1"/>
</dbReference>
<dbReference type="CDD" id="cd15491">
    <property type="entry name" value="selB_III"/>
    <property type="match status" value="1"/>
</dbReference>
<dbReference type="InterPro" id="IPR050055">
    <property type="entry name" value="EF-Tu_GTPase"/>
</dbReference>
<dbReference type="PANTHER" id="PTHR43721">
    <property type="entry name" value="ELONGATION FACTOR TU-RELATED"/>
    <property type="match status" value="1"/>
</dbReference>
<feature type="domain" description="Translation elongation factor EFTu-like" evidence="3">
    <location>
        <begin position="5"/>
        <end position="71"/>
    </location>
</feature>
<sequence length="281" mass="31597">VKGFGTVVTGTVLSGSLESEGEVRLFPENKKLRVRGIQVHGDSRKSIHAGNRAALNLAGISQEAVRRGDQLALGDSLLTSYMLNVELEILEDVSSDLKQRSRVRVHLGSREIMGRVILLESSSLAPSTVSLVQLRLEEQVSSRYGDRFIIRSYSTLGTLGGGRIIDPAPGKSRRTQRDLVERLRRVAGLENEIRVEEVIYLQSVRGVVEREVALRAGLSVRQSVKWLQGLQSRRKILCVDPVRKRFVHVDHLERVGKFLLKVLETHHRNYPEREGMNRVEL</sequence>
<dbReference type="SUPFAM" id="SSF50465">
    <property type="entry name" value="EF-Tu/eEF-1alpha/eIF2-gamma C-terminal domain"/>
    <property type="match status" value="1"/>
</dbReference>
<dbReference type="PANTHER" id="PTHR43721:SF11">
    <property type="entry name" value="SELENOCYSTEINE-SPECIFIC ELONGATION FACTOR"/>
    <property type="match status" value="1"/>
</dbReference>
<dbReference type="AlphaFoldDB" id="A0A382W1Q9"/>
<gene>
    <name evidence="5" type="ORF">METZ01_LOCUS404912</name>
</gene>
<dbReference type="Gene3D" id="2.40.30.10">
    <property type="entry name" value="Translation factors"/>
    <property type="match status" value="1"/>
</dbReference>
<evidence type="ECO:0000256" key="1">
    <source>
        <dbReference type="ARBA" id="ARBA00022741"/>
    </source>
</evidence>
<dbReference type="GO" id="GO:0005525">
    <property type="term" value="F:GTP binding"/>
    <property type="evidence" value="ECO:0007669"/>
    <property type="project" value="UniProtKB-KW"/>
</dbReference>
<dbReference type="EMBL" id="UINC01155926">
    <property type="protein sequence ID" value="SVD52058.1"/>
    <property type="molecule type" value="Genomic_DNA"/>
</dbReference>
<name>A0A382W1Q9_9ZZZZ</name>
<dbReference type="InterPro" id="IPR009001">
    <property type="entry name" value="Transl_elong_EF1A/Init_IF2_C"/>
</dbReference>
<proteinExistence type="predicted"/>
<evidence type="ECO:0000256" key="2">
    <source>
        <dbReference type="ARBA" id="ARBA00023134"/>
    </source>
</evidence>
<feature type="non-terminal residue" evidence="5">
    <location>
        <position position="1"/>
    </location>
</feature>
<organism evidence="5">
    <name type="scientific">marine metagenome</name>
    <dbReference type="NCBI Taxonomy" id="408172"/>
    <lineage>
        <taxon>unclassified sequences</taxon>
        <taxon>metagenomes</taxon>
        <taxon>ecological metagenomes</taxon>
    </lineage>
</organism>
<protein>
    <submittedName>
        <fullName evidence="5">Uncharacterized protein</fullName>
    </submittedName>
</protein>
<dbReference type="InterPro" id="IPR009000">
    <property type="entry name" value="Transl_B-barrel_sf"/>
</dbReference>
<feature type="non-terminal residue" evidence="5">
    <location>
        <position position="281"/>
    </location>
</feature>
<evidence type="ECO:0000259" key="3">
    <source>
        <dbReference type="Pfam" id="PF03144"/>
    </source>
</evidence>
<keyword evidence="2" id="KW-0342">GTP-binding</keyword>
<evidence type="ECO:0000313" key="5">
    <source>
        <dbReference type="EMBL" id="SVD52058.1"/>
    </source>
</evidence>